<evidence type="ECO:0000256" key="1">
    <source>
        <dbReference type="SAM" id="MobiDB-lite"/>
    </source>
</evidence>
<organism evidence="2">
    <name type="scientific">mine drainage metagenome</name>
    <dbReference type="NCBI Taxonomy" id="410659"/>
    <lineage>
        <taxon>unclassified sequences</taxon>
        <taxon>metagenomes</taxon>
        <taxon>ecological metagenomes</taxon>
    </lineage>
</organism>
<proteinExistence type="predicted"/>
<gene>
    <name evidence="2" type="ORF">GALL_517980</name>
</gene>
<comment type="caution">
    <text evidence="2">The sequence shown here is derived from an EMBL/GenBank/DDBJ whole genome shotgun (WGS) entry which is preliminary data.</text>
</comment>
<sequence length="223" mass="25734">MRQSDQAGQTARILRLDHARQIERACTQQHGDNDKTDRDFVTHHLRRRAKRREERIFRVRRPAGHDDAVDRQRGNREDVEHTDVDVRDYPAEIRGDHGPCRERQHAAHQGRQQEHALVGAGWNDRLLQHEFQKVSKRLEQAPGADHVGTAPDLHRRPDLAIGEQNVGDRDQQHDEQQHAFRDHDDQRPEEAGPERAFKKFSHQVTLTPLPSASCRRPGGSIPP</sequence>
<reference evidence="2" key="1">
    <citation type="submission" date="2016-10" db="EMBL/GenBank/DDBJ databases">
        <title>Sequence of Gallionella enrichment culture.</title>
        <authorList>
            <person name="Poehlein A."/>
            <person name="Muehling M."/>
            <person name="Daniel R."/>
        </authorList>
    </citation>
    <scope>NUCLEOTIDE SEQUENCE</scope>
</reference>
<protein>
    <submittedName>
        <fullName evidence="2">Uncharacterized protein</fullName>
    </submittedName>
</protein>
<accession>A0A1J5PST5</accession>
<evidence type="ECO:0000313" key="2">
    <source>
        <dbReference type="EMBL" id="OIQ66629.1"/>
    </source>
</evidence>
<name>A0A1J5PST5_9ZZZZ</name>
<feature type="compositionally biased region" description="Basic and acidic residues" evidence="1">
    <location>
        <begin position="166"/>
        <end position="197"/>
    </location>
</feature>
<feature type="region of interest" description="Disordered" evidence="1">
    <location>
        <begin position="138"/>
        <end position="157"/>
    </location>
</feature>
<feature type="region of interest" description="Disordered" evidence="1">
    <location>
        <begin position="166"/>
        <end position="223"/>
    </location>
</feature>
<dbReference type="AlphaFoldDB" id="A0A1J5PST5"/>
<dbReference type="EMBL" id="MLJW01006467">
    <property type="protein sequence ID" value="OIQ66629.1"/>
    <property type="molecule type" value="Genomic_DNA"/>
</dbReference>